<reference evidence="2" key="1">
    <citation type="journal article" date="2019" name="Int. J. Syst. Evol. Microbiol.">
        <title>The Global Catalogue of Microorganisms (GCM) 10K type strain sequencing project: providing services to taxonomists for standard genome sequencing and annotation.</title>
        <authorList>
            <consortium name="The Broad Institute Genomics Platform"/>
            <consortium name="The Broad Institute Genome Sequencing Center for Infectious Disease"/>
            <person name="Wu L."/>
            <person name="Ma J."/>
        </authorList>
    </citation>
    <scope>NUCLEOTIDE SEQUENCE [LARGE SCALE GENOMIC DNA]</scope>
    <source>
        <strain evidence="2">JCM 16114</strain>
    </source>
</reference>
<keyword evidence="2" id="KW-1185">Reference proteome</keyword>
<evidence type="ECO:0000313" key="1">
    <source>
        <dbReference type="EMBL" id="GAA2212016.1"/>
    </source>
</evidence>
<dbReference type="SUPFAM" id="SSF53056">
    <property type="entry name" value="beta-carbonic anhydrase, cab"/>
    <property type="match status" value="1"/>
</dbReference>
<dbReference type="Proteomes" id="UP001499843">
    <property type="component" value="Unassembled WGS sequence"/>
</dbReference>
<proteinExistence type="predicted"/>
<dbReference type="InterPro" id="IPR036874">
    <property type="entry name" value="Carbonic_anhydrase_sf"/>
</dbReference>
<accession>A0ABP5PLK2</accession>
<evidence type="ECO:0000313" key="2">
    <source>
        <dbReference type="Proteomes" id="UP001499843"/>
    </source>
</evidence>
<organism evidence="1 2">
    <name type="scientific">Nonomuraea monospora</name>
    <dbReference type="NCBI Taxonomy" id="568818"/>
    <lineage>
        <taxon>Bacteria</taxon>
        <taxon>Bacillati</taxon>
        <taxon>Actinomycetota</taxon>
        <taxon>Actinomycetes</taxon>
        <taxon>Streptosporangiales</taxon>
        <taxon>Streptosporangiaceae</taxon>
        <taxon>Nonomuraea</taxon>
    </lineage>
</organism>
<dbReference type="EMBL" id="BAAAQX010000024">
    <property type="protein sequence ID" value="GAA2212016.1"/>
    <property type="molecule type" value="Genomic_DNA"/>
</dbReference>
<comment type="caution">
    <text evidence="1">The sequence shown here is derived from an EMBL/GenBank/DDBJ whole genome shotgun (WGS) entry which is preliminary data.</text>
</comment>
<dbReference type="Gene3D" id="3.40.1050.10">
    <property type="entry name" value="Carbonic anhydrase"/>
    <property type="match status" value="1"/>
</dbReference>
<sequence>MRRHLRRLQRLRDDKPLPGCLHAIAEALRPAYELSTRRDSTDPTEAMAKTQVELIADDLRTNQDLAPLASQGNLAVVSAYYHLHTGQVEILNGAPA</sequence>
<protein>
    <recommendedName>
        <fullName evidence="3">Carbonic anhydrase</fullName>
    </recommendedName>
</protein>
<name>A0ABP5PLK2_9ACTN</name>
<gene>
    <name evidence="1" type="ORF">GCM10009850_074780</name>
</gene>
<evidence type="ECO:0008006" key="3">
    <source>
        <dbReference type="Google" id="ProtNLM"/>
    </source>
</evidence>